<accession>A0A839USA6</accession>
<dbReference type="Gene3D" id="2.102.10.10">
    <property type="entry name" value="Rieske [2Fe-2S] iron-sulphur domain"/>
    <property type="match status" value="1"/>
</dbReference>
<evidence type="ECO:0000313" key="1">
    <source>
        <dbReference type="EMBL" id="MBB3169339.1"/>
    </source>
</evidence>
<dbReference type="GO" id="GO:0051537">
    <property type="term" value="F:2 iron, 2 sulfur cluster binding"/>
    <property type="evidence" value="ECO:0007669"/>
    <property type="project" value="InterPro"/>
</dbReference>
<proteinExistence type="predicted"/>
<organism evidence="1 2">
    <name type="scientific">Simiduia aestuariiviva</name>
    <dbReference type="NCBI Taxonomy" id="1510459"/>
    <lineage>
        <taxon>Bacteria</taxon>
        <taxon>Pseudomonadati</taxon>
        <taxon>Pseudomonadota</taxon>
        <taxon>Gammaproteobacteria</taxon>
        <taxon>Cellvibrionales</taxon>
        <taxon>Cellvibrionaceae</taxon>
        <taxon>Simiduia</taxon>
    </lineage>
</organism>
<gene>
    <name evidence="1" type="ORF">FHS30_002547</name>
</gene>
<protein>
    <submittedName>
        <fullName evidence="1">Rieske Fe-S protein</fullName>
    </submittedName>
</protein>
<dbReference type="InterPro" id="IPR036922">
    <property type="entry name" value="Rieske_2Fe-2S_sf"/>
</dbReference>
<dbReference type="EMBL" id="JACHXZ010000003">
    <property type="protein sequence ID" value="MBB3169339.1"/>
    <property type="molecule type" value="Genomic_DNA"/>
</dbReference>
<dbReference type="RefSeq" id="WP_183910816.1">
    <property type="nucleotide sequence ID" value="NZ_JACHXZ010000003.1"/>
</dbReference>
<dbReference type="AlphaFoldDB" id="A0A839USA6"/>
<comment type="caution">
    <text evidence="1">The sequence shown here is derived from an EMBL/GenBank/DDBJ whole genome shotgun (WGS) entry which is preliminary data.</text>
</comment>
<dbReference type="Proteomes" id="UP000559987">
    <property type="component" value="Unassembled WGS sequence"/>
</dbReference>
<evidence type="ECO:0000313" key="2">
    <source>
        <dbReference type="Proteomes" id="UP000559987"/>
    </source>
</evidence>
<reference evidence="1 2" key="1">
    <citation type="submission" date="2020-08" db="EMBL/GenBank/DDBJ databases">
        <title>Genomic Encyclopedia of Type Strains, Phase III (KMG-III): the genomes of soil and plant-associated and newly described type strains.</title>
        <authorList>
            <person name="Whitman W."/>
        </authorList>
    </citation>
    <scope>NUCLEOTIDE SEQUENCE [LARGE SCALE GENOMIC DNA]</scope>
    <source>
        <strain evidence="1 2">CECT 8571</strain>
    </source>
</reference>
<sequence length="134" mass="14544">MDGFLLMKYRAKPILLSKASTDRMKQLAAMNHLAINGQHINADGSNVFILSQVSPHLGCTVEELPPIPGGWSGGFLDACFGLLFDYAGRALDSALHPEITSRVASHPDMVLLEYQYDQSTGEIIIGRVDSSVPD</sequence>
<keyword evidence="2" id="KW-1185">Reference proteome</keyword>
<name>A0A839USA6_9GAMM</name>